<evidence type="ECO:0000313" key="3">
    <source>
        <dbReference type="Proteomes" id="UP000259030"/>
    </source>
</evidence>
<name>A0A221SXR6_9DEIO</name>
<keyword evidence="3" id="KW-1185">Reference proteome</keyword>
<feature type="signal peptide" evidence="1">
    <location>
        <begin position="1"/>
        <end position="23"/>
    </location>
</feature>
<sequence length="195" mass="20997">MRSLAARPLLALPLLLIPLLGSCNRTTDTFKPRITIQSGKGGVGVSQQKVFTVTGYVLDDTGVTSITVDDRPVPIEPGSRKLARFRFTADVKGGKGTYKIVARDAAGNKDVMNLPVTIDTAPPIINVTRFERTGNVVRVSGTAKDNDSIQEITVDGNRLNITPGPIVEFYAETTGVYADLQVRDNAGNITKKRAQ</sequence>
<dbReference type="RefSeq" id="WP_027463106.1">
    <property type="nucleotide sequence ID" value="NZ_CP021081.1"/>
</dbReference>
<evidence type="ECO:0000256" key="1">
    <source>
        <dbReference type="SAM" id="SignalP"/>
    </source>
</evidence>
<dbReference type="STRING" id="317577.GCA_000419625_01763"/>
<dbReference type="EMBL" id="CP021081">
    <property type="protein sequence ID" value="ASN81433.1"/>
    <property type="molecule type" value="Genomic_DNA"/>
</dbReference>
<organism evidence="2 3">
    <name type="scientific">Deinococcus ficus</name>
    <dbReference type="NCBI Taxonomy" id="317577"/>
    <lineage>
        <taxon>Bacteria</taxon>
        <taxon>Thermotogati</taxon>
        <taxon>Deinococcota</taxon>
        <taxon>Deinococci</taxon>
        <taxon>Deinococcales</taxon>
        <taxon>Deinococcaceae</taxon>
        <taxon>Deinococcus</taxon>
    </lineage>
</organism>
<feature type="chain" id="PRO_5011224242" description="Bacterial Ig domain-containing protein" evidence="1">
    <location>
        <begin position="24"/>
        <end position="195"/>
    </location>
</feature>
<dbReference type="InterPro" id="IPR013783">
    <property type="entry name" value="Ig-like_fold"/>
</dbReference>
<keyword evidence="1" id="KW-0732">Signal</keyword>
<proteinExistence type="predicted"/>
<protein>
    <recommendedName>
        <fullName evidence="4">Bacterial Ig domain-containing protein</fullName>
    </recommendedName>
</protein>
<dbReference type="Gene3D" id="2.60.40.10">
    <property type="entry name" value="Immunoglobulins"/>
    <property type="match status" value="1"/>
</dbReference>
<dbReference type="PROSITE" id="PS51257">
    <property type="entry name" value="PROKAR_LIPOPROTEIN"/>
    <property type="match status" value="1"/>
</dbReference>
<reference evidence="2 3" key="1">
    <citation type="submission" date="2017-05" db="EMBL/GenBank/DDBJ databases">
        <title>The complete genome sequence of Deinococcus ficus isolated from the rhizosphere of the Ficus religiosa L. in Taiwan.</title>
        <authorList>
            <person name="Wu K.-M."/>
            <person name="Liao T.-L."/>
            <person name="Liu Y.-M."/>
            <person name="Young C.-C."/>
            <person name="Tsai S.-F."/>
        </authorList>
    </citation>
    <scope>NUCLEOTIDE SEQUENCE [LARGE SCALE GENOMIC DNA]</scope>
    <source>
        <strain evidence="2 3">CC-FR2-10</strain>
    </source>
</reference>
<accession>A0A221SXR6</accession>
<evidence type="ECO:0000313" key="2">
    <source>
        <dbReference type="EMBL" id="ASN81433.1"/>
    </source>
</evidence>
<dbReference type="KEGG" id="dfc:DFI_10815"/>
<gene>
    <name evidence="2" type="ORF">DFI_10815</name>
</gene>
<evidence type="ECO:0008006" key="4">
    <source>
        <dbReference type="Google" id="ProtNLM"/>
    </source>
</evidence>
<dbReference type="AlphaFoldDB" id="A0A221SXR6"/>
<dbReference type="Proteomes" id="UP000259030">
    <property type="component" value="Chromosome"/>
</dbReference>